<protein>
    <submittedName>
        <fullName evidence="1">Uncharacterized protein</fullName>
    </submittedName>
</protein>
<sequence length="272" mass="30201">MKLKDLYMITSEIIEVDGSHVSIFSGANLGLKKGALFEISSKDKIKTYKGKTVTLPGKSRGFIRLTDVGSDGSRAKVVRKWRKVKPGHKAYEMKGSPTITDLNFTYSKDRRYEVAGSFWINPFAEFSGSINGYLGSVIDSRNKMNGYLGFGTNLDYTLFSGFGTKGSVSLELPALLARRGDDDGHNVISFFSDPSLDGNLAIQIGQKRDIVLTASYVFTNIHGPWQWQKDTGENDEDGNTITETEPAVWNGFEPVIEPEGLYLSITLRKLRF</sequence>
<proteinExistence type="predicted"/>
<accession>A0A382JQM0</accession>
<dbReference type="EMBL" id="UINC01075657">
    <property type="protein sequence ID" value="SVC14056.1"/>
    <property type="molecule type" value="Genomic_DNA"/>
</dbReference>
<evidence type="ECO:0000313" key="1">
    <source>
        <dbReference type="EMBL" id="SVC14056.1"/>
    </source>
</evidence>
<gene>
    <name evidence="1" type="ORF">METZ01_LOCUS266910</name>
</gene>
<name>A0A382JQM0_9ZZZZ</name>
<organism evidence="1">
    <name type="scientific">marine metagenome</name>
    <dbReference type="NCBI Taxonomy" id="408172"/>
    <lineage>
        <taxon>unclassified sequences</taxon>
        <taxon>metagenomes</taxon>
        <taxon>ecological metagenomes</taxon>
    </lineage>
</organism>
<reference evidence="1" key="1">
    <citation type="submission" date="2018-05" db="EMBL/GenBank/DDBJ databases">
        <authorList>
            <person name="Lanie J.A."/>
            <person name="Ng W.-L."/>
            <person name="Kazmierczak K.M."/>
            <person name="Andrzejewski T.M."/>
            <person name="Davidsen T.M."/>
            <person name="Wayne K.J."/>
            <person name="Tettelin H."/>
            <person name="Glass J.I."/>
            <person name="Rusch D."/>
            <person name="Podicherti R."/>
            <person name="Tsui H.-C.T."/>
            <person name="Winkler M.E."/>
        </authorList>
    </citation>
    <scope>NUCLEOTIDE SEQUENCE</scope>
</reference>
<dbReference type="AlphaFoldDB" id="A0A382JQM0"/>